<protein>
    <submittedName>
        <fullName evidence="1">12501_t:CDS:1</fullName>
    </submittedName>
</protein>
<reference evidence="1" key="1">
    <citation type="submission" date="2021-06" db="EMBL/GenBank/DDBJ databases">
        <authorList>
            <person name="Kallberg Y."/>
            <person name="Tangrot J."/>
            <person name="Rosling A."/>
        </authorList>
    </citation>
    <scope>NUCLEOTIDE SEQUENCE</scope>
    <source>
        <strain evidence="1">28 12/20/2015</strain>
    </source>
</reference>
<name>A0ACA9PQ23_9GLOM</name>
<organism evidence="1 2">
    <name type="scientific">Cetraspora pellucida</name>
    <dbReference type="NCBI Taxonomy" id="1433469"/>
    <lineage>
        <taxon>Eukaryota</taxon>
        <taxon>Fungi</taxon>
        <taxon>Fungi incertae sedis</taxon>
        <taxon>Mucoromycota</taxon>
        <taxon>Glomeromycotina</taxon>
        <taxon>Glomeromycetes</taxon>
        <taxon>Diversisporales</taxon>
        <taxon>Gigasporaceae</taxon>
        <taxon>Cetraspora</taxon>
    </lineage>
</organism>
<sequence>IPELEPQGFFNIPSSNNWVIIESHSNCLVVGHKSFIGTSITPDICVHQADPQNNGGKLDQSSSLFATQKHPQQTPIPTKSYPASIATTSPPLKSEIP</sequence>
<dbReference type="EMBL" id="CAJVPW010028398">
    <property type="protein sequence ID" value="CAG8718199.1"/>
    <property type="molecule type" value="Genomic_DNA"/>
</dbReference>
<keyword evidence="2" id="KW-1185">Reference proteome</keyword>
<dbReference type="Proteomes" id="UP000789366">
    <property type="component" value="Unassembled WGS sequence"/>
</dbReference>
<gene>
    <name evidence="1" type="ORF">SPELUC_LOCUS12259</name>
</gene>
<accession>A0ACA9PQ23</accession>
<feature type="non-terminal residue" evidence="1">
    <location>
        <position position="97"/>
    </location>
</feature>
<evidence type="ECO:0000313" key="2">
    <source>
        <dbReference type="Proteomes" id="UP000789366"/>
    </source>
</evidence>
<evidence type="ECO:0000313" key="1">
    <source>
        <dbReference type="EMBL" id="CAG8718199.1"/>
    </source>
</evidence>
<feature type="non-terminal residue" evidence="1">
    <location>
        <position position="1"/>
    </location>
</feature>
<proteinExistence type="predicted"/>
<comment type="caution">
    <text evidence="1">The sequence shown here is derived from an EMBL/GenBank/DDBJ whole genome shotgun (WGS) entry which is preliminary data.</text>
</comment>